<evidence type="ECO:0000313" key="2">
    <source>
        <dbReference type="EMBL" id="EGD53817.1"/>
    </source>
</evidence>
<accession>F1YNA6</accession>
<dbReference type="Proteomes" id="UP000035065">
    <property type="component" value="Unassembled WGS sequence"/>
</dbReference>
<feature type="compositionally biased region" description="Polar residues" evidence="1">
    <location>
        <begin position="283"/>
        <end position="298"/>
    </location>
</feature>
<comment type="caution">
    <text evidence="2">The sequence shown here is derived from an EMBL/GenBank/DDBJ whole genome shotgun (WGS) entry which is preliminary data.</text>
</comment>
<dbReference type="EMBL" id="AEUD01000017">
    <property type="protein sequence ID" value="EGD53817.1"/>
    <property type="molecule type" value="Genomic_DNA"/>
</dbReference>
<gene>
    <name evidence="2" type="ORF">SCNU_17023</name>
</gene>
<protein>
    <submittedName>
        <fullName evidence="2">Uncharacterized protein</fullName>
    </submittedName>
</protein>
<dbReference type="OrthoDB" id="4578010at2"/>
<evidence type="ECO:0000256" key="1">
    <source>
        <dbReference type="SAM" id="MobiDB-lite"/>
    </source>
</evidence>
<reference evidence="2 3" key="1">
    <citation type="journal article" date="2011" name="J. Bacteriol.">
        <title>Draft Genome Sequence of Gordonia neofelifaecis NRRL B-59395, a Cholesterol-Degrading Actinomycete.</title>
        <authorList>
            <person name="Ge F."/>
            <person name="Li W."/>
            <person name="Chen G."/>
            <person name="Liu Y."/>
            <person name="Zhang G."/>
            <person name="Yong B."/>
            <person name="Wang Q."/>
            <person name="Wang N."/>
            <person name="Huang Z."/>
            <person name="Li W."/>
            <person name="Wang J."/>
            <person name="Wu C."/>
            <person name="Xie Q."/>
            <person name="Liu G."/>
        </authorList>
    </citation>
    <scope>NUCLEOTIDE SEQUENCE [LARGE SCALE GENOMIC DNA]</scope>
    <source>
        <strain evidence="2 3">NRRL B-59395</strain>
    </source>
</reference>
<sequence length="371" mass="38835">MTGSQNRQPEWLTAFDLPCEPTGAVIALDLVPEGLWAARVRDGSAAESELEDRIHPSVLDARIAGYLRDSGKVDAAAPEVFAELLAVAGRARASLVGRDSALIMGDEHLRFVMLTLDDVVEATVPEANRAHGMIVELAGLLPVDAVLLGPGHVAWPGLWEALTERGFSVLQPGDDFPETFGGNDSPTELLSAVEAPQAVRAWDAAAAGPELVNPADYNMDRFGNTVHQEPVGPVETDSAEPQPGMRGRMIAVAAVTLLAVGGGGVALAMNAHESSGPDRNAAESATRSSSKAPGTTSEPVRVPGSVDPKDLAAARVPMLKYTTPPPPPPKKTTKEQSSEAQTGPAPQAPARPHRRRTIPNPIPGLPPIVIG</sequence>
<keyword evidence="3" id="KW-1185">Reference proteome</keyword>
<dbReference type="RefSeq" id="WP_009680598.1">
    <property type="nucleotide sequence ID" value="NZ_AEUD01000017.1"/>
</dbReference>
<feature type="region of interest" description="Disordered" evidence="1">
    <location>
        <begin position="271"/>
        <end position="371"/>
    </location>
</feature>
<name>F1YNA6_9ACTN</name>
<dbReference type="eggNOG" id="ENOG5033RFN">
    <property type="taxonomic scope" value="Bacteria"/>
</dbReference>
<dbReference type="AlphaFoldDB" id="F1YNA6"/>
<dbReference type="STRING" id="644548.SCNU_17023"/>
<evidence type="ECO:0000313" key="3">
    <source>
        <dbReference type="Proteomes" id="UP000035065"/>
    </source>
</evidence>
<organism evidence="2 3">
    <name type="scientific">Gordonia neofelifaecis NRRL B-59395</name>
    <dbReference type="NCBI Taxonomy" id="644548"/>
    <lineage>
        <taxon>Bacteria</taxon>
        <taxon>Bacillati</taxon>
        <taxon>Actinomycetota</taxon>
        <taxon>Actinomycetes</taxon>
        <taxon>Mycobacteriales</taxon>
        <taxon>Gordoniaceae</taxon>
        <taxon>Gordonia</taxon>
    </lineage>
</organism>
<proteinExistence type="predicted"/>
<feature type="compositionally biased region" description="Pro residues" evidence="1">
    <location>
        <begin position="360"/>
        <end position="371"/>
    </location>
</feature>